<gene>
    <name evidence="1" type="ORF">LEMA_P050030.1</name>
</gene>
<accession>E4ZLD8</accession>
<dbReference type="OrthoDB" id="10509680at2759"/>
<dbReference type="VEuPathDB" id="FungiDB:LEMA_P050030.1"/>
<name>E4ZLD8_LEPMJ</name>
<dbReference type="EMBL" id="FP929094">
    <property type="protein sequence ID" value="CBX92297.1"/>
    <property type="molecule type" value="Genomic_DNA"/>
</dbReference>
<keyword evidence="2" id="KW-1185">Reference proteome</keyword>
<dbReference type="HOGENOM" id="CLU_1695796_0_0_1"/>
<proteinExistence type="predicted"/>
<organism evidence="2">
    <name type="scientific">Leptosphaeria maculans (strain JN3 / isolate v23.1.3 / race Av1-4-5-6-7-8)</name>
    <name type="common">Blackleg fungus</name>
    <name type="synonym">Phoma lingam</name>
    <dbReference type="NCBI Taxonomy" id="985895"/>
    <lineage>
        <taxon>Eukaryota</taxon>
        <taxon>Fungi</taxon>
        <taxon>Dikarya</taxon>
        <taxon>Ascomycota</taxon>
        <taxon>Pezizomycotina</taxon>
        <taxon>Dothideomycetes</taxon>
        <taxon>Pleosporomycetidae</taxon>
        <taxon>Pleosporales</taxon>
        <taxon>Pleosporineae</taxon>
        <taxon>Leptosphaeriaceae</taxon>
        <taxon>Plenodomus</taxon>
        <taxon>Plenodomus lingam/Leptosphaeria maculans species complex</taxon>
    </lineage>
</organism>
<dbReference type="AlphaFoldDB" id="E4ZLD8"/>
<dbReference type="InParanoid" id="E4ZLD8"/>
<evidence type="ECO:0000313" key="2">
    <source>
        <dbReference type="Proteomes" id="UP000002668"/>
    </source>
</evidence>
<protein>
    <submittedName>
        <fullName evidence="1">Predicted protein</fullName>
    </submittedName>
</protein>
<evidence type="ECO:0000313" key="1">
    <source>
        <dbReference type="EMBL" id="CBX92297.1"/>
    </source>
</evidence>
<sequence length="155" mass="16582">MSMIMVSKYTCNTHCLQGLSLACCGVTRVQRPPVYDICHRCRFLHVSVQIPLVAAITPSLSYPTTSLVDSNAAYSPCLSMSRLGGLHVTCQNVQLPHRTAVVVTCLRGQTATSADTTLMSMEKEEDSSAWGTLGYSDAAGPLARRAGTAHSNFGT</sequence>
<dbReference type="Proteomes" id="UP000002668">
    <property type="component" value="Genome"/>
</dbReference>
<reference evidence="2" key="1">
    <citation type="journal article" date="2011" name="Nat. Commun.">
        <title>Effector diversification within compartments of the Leptosphaeria maculans genome affected by Repeat-Induced Point mutations.</title>
        <authorList>
            <person name="Rouxel T."/>
            <person name="Grandaubert J."/>
            <person name="Hane J.K."/>
            <person name="Hoede C."/>
            <person name="van de Wouw A.P."/>
            <person name="Couloux A."/>
            <person name="Dominguez V."/>
            <person name="Anthouard V."/>
            <person name="Bally P."/>
            <person name="Bourras S."/>
            <person name="Cozijnsen A.J."/>
            <person name="Ciuffetti L.M."/>
            <person name="Degrave A."/>
            <person name="Dilmaghani A."/>
            <person name="Duret L."/>
            <person name="Fudal I."/>
            <person name="Goodwin S.B."/>
            <person name="Gout L."/>
            <person name="Glaser N."/>
            <person name="Linglin J."/>
            <person name="Kema G.H.J."/>
            <person name="Lapalu N."/>
            <person name="Lawrence C.B."/>
            <person name="May K."/>
            <person name="Meyer M."/>
            <person name="Ollivier B."/>
            <person name="Poulain J."/>
            <person name="Schoch C.L."/>
            <person name="Simon A."/>
            <person name="Spatafora J.W."/>
            <person name="Stachowiak A."/>
            <person name="Turgeon B.G."/>
            <person name="Tyler B.M."/>
            <person name="Vincent D."/>
            <person name="Weissenbach J."/>
            <person name="Amselem J."/>
            <person name="Quesneville H."/>
            <person name="Oliver R.P."/>
            <person name="Wincker P."/>
            <person name="Balesdent M.-H."/>
            <person name="Howlett B.J."/>
        </authorList>
    </citation>
    <scope>NUCLEOTIDE SEQUENCE [LARGE SCALE GENOMIC DNA]</scope>
    <source>
        <strain evidence="2">JN3 / isolate v23.1.3 / race Av1-4-5-6-7-8</strain>
    </source>
</reference>